<dbReference type="Gene3D" id="3.10.20.30">
    <property type="match status" value="1"/>
</dbReference>
<evidence type="ECO:0000313" key="11">
    <source>
        <dbReference type="EMBL" id="WTY99428.1"/>
    </source>
</evidence>
<dbReference type="Gene3D" id="2.40.30.10">
    <property type="entry name" value="Translation factors"/>
    <property type="match status" value="1"/>
</dbReference>
<gene>
    <name evidence="11" type="ORF">OG626_33260</name>
</gene>
<evidence type="ECO:0000259" key="9">
    <source>
        <dbReference type="PROSITE" id="PS51085"/>
    </source>
</evidence>
<feature type="domain" description="FAD-binding FR-type" evidence="10">
    <location>
        <begin position="400"/>
        <end position="504"/>
    </location>
</feature>
<dbReference type="CDD" id="cd00207">
    <property type="entry name" value="fer2"/>
    <property type="match status" value="1"/>
</dbReference>
<evidence type="ECO:0000256" key="8">
    <source>
        <dbReference type="ARBA" id="ARBA00023014"/>
    </source>
</evidence>
<dbReference type="Pfam" id="PF00970">
    <property type="entry name" value="FAD_binding_6"/>
    <property type="match status" value="1"/>
</dbReference>
<dbReference type="PRINTS" id="PR00371">
    <property type="entry name" value="FPNCR"/>
</dbReference>
<dbReference type="InterPro" id="IPR039261">
    <property type="entry name" value="FNR_nucleotide-bd"/>
</dbReference>
<dbReference type="GO" id="GO:0051537">
    <property type="term" value="F:2 iron, 2 sulfur cluster binding"/>
    <property type="evidence" value="ECO:0007669"/>
    <property type="project" value="UniProtKB-KW"/>
</dbReference>
<keyword evidence="6" id="KW-0560">Oxidoreductase</keyword>
<dbReference type="GO" id="GO:0016491">
    <property type="term" value="F:oxidoreductase activity"/>
    <property type="evidence" value="ECO:0007669"/>
    <property type="project" value="UniProtKB-KW"/>
</dbReference>
<dbReference type="Gene3D" id="2.30.110.10">
    <property type="entry name" value="Electron Transport, Fmn-binding Protein, Chain A"/>
    <property type="match status" value="1"/>
</dbReference>
<dbReference type="InterPro" id="IPR001709">
    <property type="entry name" value="Flavoprot_Pyr_Nucl_cyt_Rdtase"/>
</dbReference>
<keyword evidence="3" id="KW-0001">2Fe-2S</keyword>
<sequence>MRQSERWSGLNRLTTVEELGSTVGRPAPAVMLKQISALDEGCRAVLARCPIAAFGYRDTDGTSRTTFIGGRAGFVRVHSPTRISFSLPRPGDPHGPVSFFFLLPGVGEILRVNGSVATRKGAVLTVDVQEAYVHCAQAVLRSRLWQPPAPAAVPAAGITGDGPLCGPGVADFLAAAPFLALSTADASGGSDTSPRGDREAVARVLDGRTLVIPDRKGNKRADTLHNLLRDDRLSLAALVPGRSGVLHIRGRGAITDDPELLETMALRGVSPHLALLIDVEHAEVRGNEAVARSRMWAPGVHLARGTMPDLVALAGEHLAARSSDAAGVPPAFLLRAIGAIPGMPRLMRLAADRLYRSGLRKEGYEDTEPVASSRRRGFLRRRPADGGHPVAGEAAEAAEHALRDVRVVEVRKETPGAITLVLEDAEGDPGPFDFRPGQFFTLVAEIDARPVRRAYSASSAPGSTRLEVTVKHIDGGRFSTHVHRGLRVGDRLAVRGPSGSFHAEPEPPDEIVLIAAGSGVTPMMSMIRARLAVRQGTDRIALLCSSRGADEVIFADELARLAKDDPDRLSVTHVLTSRDGRLDADGVRRWITRLSPSPDAHYYTCGPGPLMDTVRSVLAGLGVLDELVHQEHYTSGADTGSTVKDPQEMTVEQEGHPVATVVVEPGQTLLDAGLAAGLPMPHSCTVGNCGDCMVRLRGGEITQNEPNCLTPQQKADGYVLTCVGCPLSKVTLDITDP</sequence>
<reference evidence="11" key="1">
    <citation type="submission" date="2022-10" db="EMBL/GenBank/DDBJ databases">
        <title>The complete genomes of actinobacterial strains from the NBC collection.</title>
        <authorList>
            <person name="Joergensen T.S."/>
            <person name="Alvarez Arevalo M."/>
            <person name="Sterndorff E.B."/>
            <person name="Faurdal D."/>
            <person name="Vuksanovic O."/>
            <person name="Mourched A.-S."/>
            <person name="Charusanti P."/>
            <person name="Shaw S."/>
            <person name="Blin K."/>
            <person name="Weber T."/>
        </authorList>
    </citation>
    <scope>NUCLEOTIDE SEQUENCE</scope>
    <source>
        <strain evidence="11">NBC_01401</strain>
    </source>
</reference>
<dbReference type="InterPro" id="IPR001041">
    <property type="entry name" value="2Fe-2S_ferredoxin-type"/>
</dbReference>
<dbReference type="GO" id="GO:0046872">
    <property type="term" value="F:metal ion binding"/>
    <property type="evidence" value="ECO:0007669"/>
    <property type="project" value="UniProtKB-KW"/>
</dbReference>
<dbReference type="PRINTS" id="PR00406">
    <property type="entry name" value="CYTB5RDTASE"/>
</dbReference>
<dbReference type="SUPFAM" id="SSF54292">
    <property type="entry name" value="2Fe-2S ferredoxin-like"/>
    <property type="match status" value="1"/>
</dbReference>
<evidence type="ECO:0000256" key="2">
    <source>
        <dbReference type="ARBA" id="ARBA00022630"/>
    </source>
</evidence>
<evidence type="ECO:0000256" key="3">
    <source>
        <dbReference type="ARBA" id="ARBA00022714"/>
    </source>
</evidence>
<dbReference type="Pfam" id="PF00111">
    <property type="entry name" value="Fer2"/>
    <property type="match status" value="1"/>
</dbReference>
<dbReference type="EMBL" id="CP109535">
    <property type="protein sequence ID" value="WTY99428.1"/>
    <property type="molecule type" value="Genomic_DNA"/>
</dbReference>
<keyword evidence="7" id="KW-0408">Iron</keyword>
<name>A0AAU3H5Z2_9ACTN</name>
<protein>
    <submittedName>
        <fullName evidence="11">FAD-binding oxidoreductase</fullName>
    </submittedName>
</protein>
<dbReference type="InterPro" id="IPR050415">
    <property type="entry name" value="MRET"/>
</dbReference>
<dbReference type="InterPro" id="IPR017938">
    <property type="entry name" value="Riboflavin_synthase-like_b-brl"/>
</dbReference>
<dbReference type="InterPro" id="IPR012349">
    <property type="entry name" value="Split_barrel_FMN-bd"/>
</dbReference>
<accession>A0AAU3H5Z2</accession>
<keyword evidence="2" id="KW-0285">Flavoprotein</keyword>
<dbReference type="AlphaFoldDB" id="A0AAU3H5Z2"/>
<dbReference type="SUPFAM" id="SSF50475">
    <property type="entry name" value="FMN-binding split barrel"/>
    <property type="match status" value="1"/>
</dbReference>
<dbReference type="PANTHER" id="PTHR47354:SF6">
    <property type="entry name" value="NADH OXIDOREDUCTASE HCR"/>
    <property type="match status" value="1"/>
</dbReference>
<dbReference type="InterPro" id="IPR036010">
    <property type="entry name" value="2Fe-2S_ferredoxin-like_sf"/>
</dbReference>
<organism evidence="11">
    <name type="scientific">Streptomyces sp. NBC_01401</name>
    <dbReference type="NCBI Taxonomy" id="2903854"/>
    <lineage>
        <taxon>Bacteria</taxon>
        <taxon>Bacillati</taxon>
        <taxon>Actinomycetota</taxon>
        <taxon>Actinomycetes</taxon>
        <taxon>Kitasatosporales</taxon>
        <taxon>Streptomycetaceae</taxon>
        <taxon>Streptomyces</taxon>
    </lineage>
</organism>
<dbReference type="SUPFAM" id="SSF52343">
    <property type="entry name" value="Ferredoxin reductase-like, C-terminal NADP-linked domain"/>
    <property type="match status" value="1"/>
</dbReference>
<dbReference type="InterPro" id="IPR008333">
    <property type="entry name" value="Cbr1-like_FAD-bd_dom"/>
</dbReference>
<keyword evidence="4" id="KW-0479">Metal-binding</keyword>
<dbReference type="CDD" id="cd06214">
    <property type="entry name" value="PA_degradation_oxidoreductase_like"/>
    <property type="match status" value="1"/>
</dbReference>
<proteinExistence type="predicted"/>
<evidence type="ECO:0000259" key="10">
    <source>
        <dbReference type="PROSITE" id="PS51384"/>
    </source>
</evidence>
<dbReference type="InterPro" id="IPR011576">
    <property type="entry name" value="Pyridox_Oxase_N"/>
</dbReference>
<dbReference type="InterPro" id="IPR001433">
    <property type="entry name" value="OxRdtase_FAD/NAD-bd"/>
</dbReference>
<dbReference type="PROSITE" id="PS51085">
    <property type="entry name" value="2FE2S_FER_2"/>
    <property type="match status" value="1"/>
</dbReference>
<dbReference type="SUPFAM" id="SSF63380">
    <property type="entry name" value="Riboflavin synthase domain-like"/>
    <property type="match status" value="1"/>
</dbReference>
<dbReference type="Pfam" id="PF00175">
    <property type="entry name" value="NAD_binding_1"/>
    <property type="match status" value="1"/>
</dbReference>
<feature type="domain" description="2Fe-2S ferredoxin-type" evidence="9">
    <location>
        <begin position="647"/>
        <end position="737"/>
    </location>
</feature>
<evidence type="ECO:0000256" key="6">
    <source>
        <dbReference type="ARBA" id="ARBA00023002"/>
    </source>
</evidence>
<comment type="cofactor">
    <cofactor evidence="1">
        <name>FAD</name>
        <dbReference type="ChEBI" id="CHEBI:57692"/>
    </cofactor>
</comment>
<evidence type="ECO:0000256" key="5">
    <source>
        <dbReference type="ARBA" id="ARBA00022827"/>
    </source>
</evidence>
<evidence type="ECO:0000256" key="7">
    <source>
        <dbReference type="ARBA" id="ARBA00023004"/>
    </source>
</evidence>
<dbReference type="PANTHER" id="PTHR47354">
    <property type="entry name" value="NADH OXIDOREDUCTASE HCR"/>
    <property type="match status" value="1"/>
</dbReference>
<keyword evidence="5" id="KW-0274">FAD</keyword>
<dbReference type="PROSITE" id="PS51384">
    <property type="entry name" value="FAD_FR"/>
    <property type="match status" value="1"/>
</dbReference>
<dbReference type="Pfam" id="PF01243">
    <property type="entry name" value="PNPOx_N"/>
    <property type="match status" value="1"/>
</dbReference>
<dbReference type="Gene3D" id="3.40.50.80">
    <property type="entry name" value="Nucleotide-binding domain of ferredoxin-NADP reductase (FNR) module"/>
    <property type="match status" value="1"/>
</dbReference>
<dbReference type="InterPro" id="IPR012675">
    <property type="entry name" value="Beta-grasp_dom_sf"/>
</dbReference>
<evidence type="ECO:0000256" key="1">
    <source>
        <dbReference type="ARBA" id="ARBA00001974"/>
    </source>
</evidence>
<keyword evidence="8" id="KW-0411">Iron-sulfur</keyword>
<evidence type="ECO:0000256" key="4">
    <source>
        <dbReference type="ARBA" id="ARBA00022723"/>
    </source>
</evidence>
<dbReference type="InterPro" id="IPR017927">
    <property type="entry name" value="FAD-bd_FR_type"/>
</dbReference>